<dbReference type="RefSeq" id="WP_090922632.1">
    <property type="nucleotide sequence ID" value="NZ_CP016180.1"/>
</dbReference>
<reference evidence="3" key="2">
    <citation type="submission" date="2016-10" db="EMBL/GenBank/DDBJ databases">
        <authorList>
            <person name="Varghese N."/>
            <person name="Submissions S."/>
        </authorList>
    </citation>
    <scope>NUCLEOTIDE SEQUENCE [LARGE SCALE GENOMIC DNA]</scope>
    <source>
        <strain evidence="3">DSM 24204</strain>
    </source>
</reference>
<organism evidence="2 3">
    <name type="scientific">Phocoenobacter skyensis</name>
    <dbReference type="NCBI Taxonomy" id="97481"/>
    <lineage>
        <taxon>Bacteria</taxon>
        <taxon>Pseudomonadati</taxon>
        <taxon>Pseudomonadota</taxon>
        <taxon>Gammaproteobacteria</taxon>
        <taxon>Pasteurellales</taxon>
        <taxon>Pasteurellaceae</taxon>
        <taxon>Phocoenobacter</taxon>
    </lineage>
</organism>
<gene>
    <name evidence="1" type="ORF">QJT92_08660</name>
    <name evidence="2" type="ORF">SAMN05444853_12027</name>
</gene>
<accession>A0A1H7YRS2</accession>
<name>A0A1H7YRS2_9PAST</name>
<dbReference type="Proteomes" id="UP001224812">
    <property type="component" value="Unassembled WGS sequence"/>
</dbReference>
<protein>
    <submittedName>
        <fullName evidence="2">Uncharacterized protein</fullName>
    </submittedName>
</protein>
<evidence type="ECO:0000313" key="3">
    <source>
        <dbReference type="Proteomes" id="UP000198883"/>
    </source>
</evidence>
<reference evidence="1 4" key="3">
    <citation type="journal article" date="2023" name="Front. Microbiol.">
        <title>Phylogeography and host specificity of Pasteurellaceae pathogenic to sea-farmed fish in the north-east Atlantic.</title>
        <authorList>
            <person name="Gulla S."/>
            <person name="Colquhoun D.J."/>
            <person name="Olsen A.B."/>
            <person name="Spilsberg B."/>
            <person name="Lagesen K."/>
            <person name="Aakesson C.P."/>
            <person name="Strom S."/>
            <person name="Manji F."/>
            <person name="Birkbeck T.H."/>
            <person name="Nilsen H.K."/>
        </authorList>
    </citation>
    <scope>NUCLEOTIDE SEQUENCE [LARGE SCALE GENOMIC DNA]</scope>
    <source>
        <strain evidence="1 4">VIO11850</strain>
    </source>
</reference>
<sequence>MSRVIKRKIKVLDNVYIWTLKRHSIYIKNVYIKVFKENYPNSILYIDPYSWHFEIRPKTIMNAIIYGLDNGWQPEINNCSLFIGINENGFVKLKENSFYFDEGNRINEE</sequence>
<dbReference type="Proteomes" id="UP000198883">
    <property type="component" value="Unassembled WGS sequence"/>
</dbReference>
<dbReference type="EMBL" id="FOBN01000020">
    <property type="protein sequence ID" value="SEM48942.1"/>
    <property type="molecule type" value="Genomic_DNA"/>
</dbReference>
<evidence type="ECO:0000313" key="4">
    <source>
        <dbReference type="Proteomes" id="UP001224812"/>
    </source>
</evidence>
<proteinExistence type="predicted"/>
<dbReference type="AlphaFoldDB" id="A0A1H7YRS2"/>
<evidence type="ECO:0000313" key="2">
    <source>
        <dbReference type="EMBL" id="SEM48942.1"/>
    </source>
</evidence>
<dbReference type="GeneID" id="300270986"/>
<dbReference type="EMBL" id="JASAVS010000020">
    <property type="protein sequence ID" value="MDP8085987.1"/>
    <property type="molecule type" value="Genomic_DNA"/>
</dbReference>
<evidence type="ECO:0000313" key="1">
    <source>
        <dbReference type="EMBL" id="MDP8085987.1"/>
    </source>
</evidence>
<dbReference type="STRING" id="97481.SAMN05444853_12027"/>
<dbReference type="OrthoDB" id="196248at2"/>
<reference evidence="2" key="1">
    <citation type="submission" date="2016-10" db="EMBL/GenBank/DDBJ databases">
        <authorList>
            <person name="de Groot N.N."/>
        </authorList>
    </citation>
    <scope>NUCLEOTIDE SEQUENCE [LARGE SCALE GENOMIC DNA]</scope>
    <source>
        <strain evidence="2">DSM 24204</strain>
    </source>
</reference>
<keyword evidence="4" id="KW-1185">Reference proteome</keyword>